<dbReference type="Proteomes" id="UP001364695">
    <property type="component" value="Unassembled WGS sequence"/>
</dbReference>
<evidence type="ECO:0000313" key="2">
    <source>
        <dbReference type="Proteomes" id="UP001364695"/>
    </source>
</evidence>
<evidence type="ECO:0000313" key="1">
    <source>
        <dbReference type="EMBL" id="MEJ7138716.1"/>
    </source>
</evidence>
<protein>
    <submittedName>
        <fullName evidence="1">Uncharacterized protein</fullName>
    </submittedName>
</protein>
<dbReference type="EMBL" id="JAWDIE010000014">
    <property type="protein sequence ID" value="MEJ7138716.1"/>
    <property type="molecule type" value="Genomic_DNA"/>
</dbReference>
<comment type="caution">
    <text evidence="1">The sequence shown here is derived from an EMBL/GenBank/DDBJ whole genome shotgun (WGS) entry which is preliminary data.</text>
</comment>
<sequence>MKDALLMTLIAAAEMDRPLEQGVTLLVDGFLVSGEIVSFAQYLHHNSAVEGVERFIQQSGGNASPAGAPNFIHLKNARFYTASGQSVPSDDGVYWRGAVEAVSGFSFGVIQLD</sequence>
<keyword evidence="2" id="KW-1185">Reference proteome</keyword>
<proteinExistence type="predicted"/>
<name>A0ACC6P3D2_9BURK</name>
<organism evidence="1 2">
    <name type="scientific">Amphibiibacter pelophylacis</name>
    <dbReference type="NCBI Taxonomy" id="1799477"/>
    <lineage>
        <taxon>Bacteria</taxon>
        <taxon>Pseudomonadati</taxon>
        <taxon>Pseudomonadota</taxon>
        <taxon>Betaproteobacteria</taxon>
        <taxon>Burkholderiales</taxon>
        <taxon>Sphaerotilaceae</taxon>
        <taxon>Amphibiibacter</taxon>
    </lineage>
</organism>
<gene>
    <name evidence="1" type="ORF">RV045_09815</name>
</gene>
<reference evidence="1" key="1">
    <citation type="submission" date="2023-10" db="EMBL/GenBank/DDBJ databases">
        <title>Amphibacter perezi, gen. nov., sp. nov. a novel taxa of the family Comamonadaceae, class Betaproteobacteria isolated from the skin microbiota of Pelophylax perezi from different populations.</title>
        <authorList>
            <person name="Costa S."/>
            <person name="Proenca D.N."/>
            <person name="Lopes I."/>
            <person name="Morais P.V."/>
        </authorList>
    </citation>
    <scope>NUCLEOTIDE SEQUENCE</scope>
    <source>
        <strain evidence="1">SL12-8</strain>
    </source>
</reference>
<accession>A0ACC6P3D2</accession>